<feature type="region of interest" description="Disordered" evidence="1">
    <location>
        <begin position="162"/>
        <end position="220"/>
    </location>
</feature>
<dbReference type="PANTHER" id="PTHR39611:SF1">
    <property type="entry name" value="HYDROXYPROLINE-RICH GLYCOPROTEIN DZ-HRGP"/>
    <property type="match status" value="1"/>
</dbReference>
<comment type="caution">
    <text evidence="3">The sequence shown here is derived from an EMBL/GenBank/DDBJ whole genome shotgun (WGS) entry which is preliminary data.</text>
</comment>
<dbReference type="PANTHER" id="PTHR39611">
    <property type="entry name" value="HYDROXYPROLINE-RICH GLYCOPROTEIN DZ-HRGP-RELATED"/>
    <property type="match status" value="1"/>
</dbReference>
<gene>
    <name evidence="3" type="ORF">CNMCM6106_007861</name>
</gene>
<proteinExistence type="predicted"/>
<organism evidence="3 4">
    <name type="scientific">Aspergillus hiratsukae</name>
    <dbReference type="NCBI Taxonomy" id="1194566"/>
    <lineage>
        <taxon>Eukaryota</taxon>
        <taxon>Fungi</taxon>
        <taxon>Dikarya</taxon>
        <taxon>Ascomycota</taxon>
        <taxon>Pezizomycotina</taxon>
        <taxon>Eurotiomycetes</taxon>
        <taxon>Eurotiomycetidae</taxon>
        <taxon>Eurotiales</taxon>
        <taxon>Aspergillaceae</taxon>
        <taxon>Aspergillus</taxon>
        <taxon>Aspergillus subgen. Fumigati</taxon>
    </lineage>
</organism>
<accession>A0A8H6PKG7</accession>
<dbReference type="InterPro" id="IPR055936">
    <property type="entry name" value="DUF7514"/>
</dbReference>
<dbReference type="EMBL" id="JACBAF010002316">
    <property type="protein sequence ID" value="KAF7155949.1"/>
    <property type="molecule type" value="Genomic_DNA"/>
</dbReference>
<dbReference type="Pfam" id="PF24355">
    <property type="entry name" value="DUF7514"/>
    <property type="match status" value="1"/>
</dbReference>
<name>A0A8H6PKG7_9EURO</name>
<feature type="compositionally biased region" description="Low complexity" evidence="1">
    <location>
        <begin position="162"/>
        <end position="171"/>
    </location>
</feature>
<evidence type="ECO:0000313" key="3">
    <source>
        <dbReference type="EMBL" id="KAF7155949.1"/>
    </source>
</evidence>
<sequence>MPPSTSFVFEFEICVQRLSQLMSSDRLTAYENEVPVVLWQDELGRLRIWAQEAQLPSLEFRLRDAVHTREQLFLILRRLQRALTDMQDVLNNNIADEAMSDTDTDDGDVHGNEMQMIYHSLRDTINCLFKITTVTLQPVHHPLASAKVVGLSGHVLVGEASAEEPASVEEPALTEESVSFREPAAAEQISAGKPTPVSHGVSQYSQASDQGQKMEARPRPPLRDTTLEKIWGKLFEDGRPTKRLGQLLRGIAVHLIEDYPPGNTIVVILEKLQKFYEDTKVPSDLYPWQDIFDDHTSSISRLFREVEAEHHLIQAQLNERPDIPSLTPRGFERWATLMIRAHPDKEHKRLQKAVLNMPINNPDNRQERFPKEIPRWLFPEAPDLTIRDDLDKFISKHCGVTLPPVVTTKEELKKVAVHPHKMS</sequence>
<evidence type="ECO:0000313" key="4">
    <source>
        <dbReference type="Proteomes" id="UP000662466"/>
    </source>
</evidence>
<protein>
    <recommendedName>
        <fullName evidence="2">DUF7514 domain-containing protein</fullName>
    </recommendedName>
</protein>
<dbReference type="Proteomes" id="UP000662466">
    <property type="component" value="Unassembled WGS sequence"/>
</dbReference>
<dbReference type="AlphaFoldDB" id="A0A8H6PKG7"/>
<feature type="domain" description="DUF7514" evidence="2">
    <location>
        <begin position="234"/>
        <end position="393"/>
    </location>
</feature>
<reference evidence="3" key="1">
    <citation type="submission" date="2020-06" db="EMBL/GenBank/DDBJ databases">
        <title>Draft genome sequences of strains closely related to Aspergillus parafelis and Aspergillus hiratsukae.</title>
        <authorList>
            <person name="Dos Santos R.A.C."/>
            <person name="Rivero-Menendez O."/>
            <person name="Steenwyk J.L."/>
            <person name="Mead M.E."/>
            <person name="Goldman G.H."/>
            <person name="Alastruey-Izquierdo A."/>
            <person name="Rokas A."/>
        </authorList>
    </citation>
    <scope>NUCLEOTIDE SEQUENCE</scope>
    <source>
        <strain evidence="3">CNM-CM6106</strain>
    </source>
</reference>
<evidence type="ECO:0000256" key="1">
    <source>
        <dbReference type="SAM" id="MobiDB-lite"/>
    </source>
</evidence>
<feature type="compositionally biased region" description="Polar residues" evidence="1">
    <location>
        <begin position="200"/>
        <end position="211"/>
    </location>
</feature>
<evidence type="ECO:0000259" key="2">
    <source>
        <dbReference type="Pfam" id="PF24355"/>
    </source>
</evidence>